<dbReference type="AlphaFoldDB" id="A0A7D5KC11"/>
<dbReference type="InterPro" id="IPR003661">
    <property type="entry name" value="HisK_dim/P_dom"/>
</dbReference>
<feature type="transmembrane region" description="Helical" evidence="6">
    <location>
        <begin position="70"/>
        <end position="89"/>
    </location>
</feature>
<gene>
    <name evidence="9" type="ORF">HYG82_04740</name>
</gene>
<dbReference type="InterPro" id="IPR050736">
    <property type="entry name" value="Sensor_HK_Regulatory"/>
</dbReference>
<dbReference type="Gene3D" id="3.30.450.20">
    <property type="entry name" value="PAS domain"/>
    <property type="match status" value="1"/>
</dbReference>
<dbReference type="InterPro" id="IPR035965">
    <property type="entry name" value="PAS-like_dom_sf"/>
</dbReference>
<organism evidence="9 10">
    <name type="scientific">Natrinema halophilum</name>
    <dbReference type="NCBI Taxonomy" id="1699371"/>
    <lineage>
        <taxon>Archaea</taxon>
        <taxon>Methanobacteriati</taxon>
        <taxon>Methanobacteriota</taxon>
        <taxon>Stenosarchaea group</taxon>
        <taxon>Halobacteria</taxon>
        <taxon>Halobacteriales</taxon>
        <taxon>Natrialbaceae</taxon>
        <taxon>Natrinema</taxon>
    </lineage>
</organism>
<dbReference type="SUPFAM" id="SSF47384">
    <property type="entry name" value="Homodimeric domain of signal transducing histidine kinase"/>
    <property type="match status" value="1"/>
</dbReference>
<keyword evidence="5" id="KW-0902">Two-component regulatory system</keyword>
<dbReference type="SMART" id="SM00388">
    <property type="entry name" value="HisKA"/>
    <property type="match status" value="1"/>
</dbReference>
<dbReference type="CDD" id="cd00082">
    <property type="entry name" value="HisKA"/>
    <property type="match status" value="1"/>
</dbReference>
<dbReference type="Pfam" id="PF00512">
    <property type="entry name" value="HisKA"/>
    <property type="match status" value="1"/>
</dbReference>
<keyword evidence="3" id="KW-0808">Transferase</keyword>
<dbReference type="PROSITE" id="PS50109">
    <property type="entry name" value="HIS_KIN"/>
    <property type="match status" value="1"/>
</dbReference>
<dbReference type="RefSeq" id="WP_179259942.1">
    <property type="nucleotide sequence ID" value="NZ_CP058601.1"/>
</dbReference>
<dbReference type="Gene3D" id="1.10.287.130">
    <property type="match status" value="1"/>
</dbReference>
<keyword evidence="6" id="KW-1133">Transmembrane helix</keyword>
<feature type="domain" description="Histidine kinase" evidence="7">
    <location>
        <begin position="358"/>
        <end position="568"/>
    </location>
</feature>
<feature type="transmembrane region" description="Helical" evidence="6">
    <location>
        <begin position="38"/>
        <end position="58"/>
    </location>
</feature>
<comment type="catalytic activity">
    <reaction evidence="1">
        <text>ATP + protein L-histidine = ADP + protein N-phospho-L-histidine.</text>
        <dbReference type="EC" id="2.7.13.3"/>
    </reaction>
</comment>
<feature type="transmembrane region" description="Helical" evidence="6">
    <location>
        <begin position="101"/>
        <end position="125"/>
    </location>
</feature>
<keyword evidence="6" id="KW-0472">Membrane</keyword>
<dbReference type="InterPro" id="IPR003594">
    <property type="entry name" value="HATPase_dom"/>
</dbReference>
<reference evidence="9 10" key="1">
    <citation type="submission" date="2020-07" db="EMBL/GenBank/DDBJ databases">
        <authorList>
            <person name="Cui H."/>
        </authorList>
    </citation>
    <scope>NUCLEOTIDE SEQUENCE [LARGE SCALE GENOMIC DNA]</scope>
    <source>
        <strain evidence="9 10">YPL8</strain>
    </source>
</reference>
<evidence type="ECO:0000313" key="10">
    <source>
        <dbReference type="Proteomes" id="UP000509241"/>
    </source>
</evidence>
<dbReference type="OrthoDB" id="8127at2157"/>
<dbReference type="SMART" id="SM00387">
    <property type="entry name" value="HATPase_c"/>
    <property type="match status" value="1"/>
</dbReference>
<dbReference type="InterPro" id="IPR005467">
    <property type="entry name" value="His_kinase_dom"/>
</dbReference>
<dbReference type="InterPro" id="IPR036890">
    <property type="entry name" value="HATPase_C_sf"/>
</dbReference>
<feature type="transmembrane region" description="Helical" evidence="6">
    <location>
        <begin position="179"/>
        <end position="198"/>
    </location>
</feature>
<proteinExistence type="predicted"/>
<keyword evidence="4" id="KW-0418">Kinase</keyword>
<evidence type="ECO:0000259" key="8">
    <source>
        <dbReference type="PROSITE" id="PS50113"/>
    </source>
</evidence>
<dbReference type="GO" id="GO:0000155">
    <property type="term" value="F:phosphorelay sensor kinase activity"/>
    <property type="evidence" value="ECO:0007669"/>
    <property type="project" value="InterPro"/>
</dbReference>
<evidence type="ECO:0000256" key="5">
    <source>
        <dbReference type="ARBA" id="ARBA00023012"/>
    </source>
</evidence>
<dbReference type="Pfam" id="PF02518">
    <property type="entry name" value="HATPase_c"/>
    <property type="match status" value="1"/>
</dbReference>
<keyword evidence="10" id="KW-1185">Reference proteome</keyword>
<dbReference type="PANTHER" id="PTHR43711">
    <property type="entry name" value="TWO-COMPONENT HISTIDINE KINASE"/>
    <property type="match status" value="1"/>
</dbReference>
<accession>A0A7D5KC11</accession>
<dbReference type="InterPro" id="IPR013656">
    <property type="entry name" value="PAS_4"/>
</dbReference>
<sequence length="590" mass="64500">MRSGDVIFLVIYAIATITSFAVAGVIYHYRDKKGAIPLAAYMFGSAIWAGSLLVATAVDDFALSVFFQKLLYVGVGIVVLSVFIFALEYTGRERYVRPGTIGLLFLEPIVVLALVFPNPDGIFYATLEPNPAMPTGVGFEFGPAFLLHTAYSYLLLIGTTLMIFEMLYSSQSLYRGQSLALLAGTVFTWIMNIVHVVGPINADITPLGFMVGGTLYSVAIIRYRLTDIVPIARDRVLDNVSDGVFVLDRDDRLIDVNPVGKALLEDIDSSPIGERVDSLFATWPTLHDGYESLTATPTDGEHEFALDAGHFYARATPIDDGRDRHVGWLLIVRDITDRKRREAQLKRQNERLERFADVVSHDLRNPLNVADGYLELASEADDPESHLDEIEQSHDRMKTIIEDVLTLARDGTDVTDPEPVSLTDLAEGAWENVDTGDATLTVASNATILGDANRVTRLFENLFRNSVEHGTPKESNDSTEVLGSNHTSLDVEVGTIDTGATNDPTGFYVADDGHGLPDGGDRIFEDGYTTEMDGTGFGLRIVDEIATAHGWIVEAAESDAGGARFDFRGVETGTNQHLTDFVADIEGTTE</sequence>
<keyword evidence="6" id="KW-0812">Transmembrane</keyword>
<protein>
    <recommendedName>
        <fullName evidence="2">histidine kinase</fullName>
        <ecNumber evidence="2">2.7.13.3</ecNumber>
    </recommendedName>
</protein>
<evidence type="ECO:0000313" key="9">
    <source>
        <dbReference type="EMBL" id="QLG48201.1"/>
    </source>
</evidence>
<evidence type="ECO:0000256" key="4">
    <source>
        <dbReference type="ARBA" id="ARBA00022777"/>
    </source>
</evidence>
<dbReference type="InterPro" id="IPR000700">
    <property type="entry name" value="PAS-assoc_C"/>
</dbReference>
<evidence type="ECO:0000256" key="1">
    <source>
        <dbReference type="ARBA" id="ARBA00000085"/>
    </source>
</evidence>
<dbReference type="SUPFAM" id="SSF55874">
    <property type="entry name" value="ATPase domain of HSP90 chaperone/DNA topoisomerase II/histidine kinase"/>
    <property type="match status" value="1"/>
</dbReference>
<evidence type="ECO:0000256" key="2">
    <source>
        <dbReference type="ARBA" id="ARBA00012438"/>
    </source>
</evidence>
<evidence type="ECO:0000256" key="6">
    <source>
        <dbReference type="SAM" id="Phobius"/>
    </source>
</evidence>
<feature type="domain" description="PAC" evidence="8">
    <location>
        <begin position="288"/>
        <end position="347"/>
    </location>
</feature>
<dbReference type="InterPro" id="IPR036097">
    <property type="entry name" value="HisK_dim/P_sf"/>
</dbReference>
<dbReference type="Pfam" id="PF16927">
    <property type="entry name" value="HisKA_7TM"/>
    <property type="match status" value="1"/>
</dbReference>
<feature type="transmembrane region" description="Helical" evidence="6">
    <location>
        <begin position="6"/>
        <end position="26"/>
    </location>
</feature>
<dbReference type="EC" id="2.7.13.3" evidence="2"/>
<dbReference type="Proteomes" id="UP000509241">
    <property type="component" value="Chromosome"/>
</dbReference>
<dbReference type="EMBL" id="CP058601">
    <property type="protein sequence ID" value="QLG48201.1"/>
    <property type="molecule type" value="Genomic_DNA"/>
</dbReference>
<dbReference type="Pfam" id="PF08448">
    <property type="entry name" value="PAS_4"/>
    <property type="match status" value="1"/>
</dbReference>
<feature type="transmembrane region" description="Helical" evidence="6">
    <location>
        <begin position="145"/>
        <end position="167"/>
    </location>
</feature>
<dbReference type="InterPro" id="IPR031621">
    <property type="entry name" value="HisKA_7TM"/>
</dbReference>
<dbReference type="GeneID" id="56032573"/>
<dbReference type="KEGG" id="haly:HYG82_04740"/>
<evidence type="ECO:0000256" key="3">
    <source>
        <dbReference type="ARBA" id="ARBA00022679"/>
    </source>
</evidence>
<dbReference type="PROSITE" id="PS50113">
    <property type="entry name" value="PAC"/>
    <property type="match status" value="1"/>
</dbReference>
<dbReference type="PANTHER" id="PTHR43711:SF1">
    <property type="entry name" value="HISTIDINE KINASE 1"/>
    <property type="match status" value="1"/>
</dbReference>
<dbReference type="Gene3D" id="3.30.565.10">
    <property type="entry name" value="Histidine kinase-like ATPase, C-terminal domain"/>
    <property type="match status" value="1"/>
</dbReference>
<name>A0A7D5KC11_9EURY</name>
<evidence type="ECO:0000259" key="7">
    <source>
        <dbReference type="PROSITE" id="PS50109"/>
    </source>
</evidence>
<dbReference type="SUPFAM" id="SSF55785">
    <property type="entry name" value="PYP-like sensor domain (PAS domain)"/>
    <property type="match status" value="1"/>
</dbReference>